<keyword evidence="3" id="KW-0862">Zinc</keyword>
<dbReference type="GO" id="GO:0003700">
    <property type="term" value="F:DNA-binding transcription factor activity"/>
    <property type="evidence" value="ECO:0007669"/>
    <property type="project" value="TreeGrafter"/>
</dbReference>
<evidence type="ECO:0000259" key="7">
    <source>
        <dbReference type="PROSITE" id="PS50950"/>
    </source>
</evidence>
<dbReference type="OrthoDB" id="7312725at2759"/>
<protein>
    <recommendedName>
        <fullName evidence="7">THAP-type domain-containing protein</fullName>
    </recommendedName>
</protein>
<dbReference type="Gene3D" id="6.20.210.20">
    <property type="entry name" value="THAP domain"/>
    <property type="match status" value="1"/>
</dbReference>
<dbReference type="RefSeq" id="XP_031344664.1">
    <property type="nucleotide sequence ID" value="XM_031488804.1"/>
</dbReference>
<dbReference type="AlphaFoldDB" id="A0A1Y1MGN3"/>
<proteinExistence type="predicted"/>
<dbReference type="PANTHER" id="PTHR46600:SF7">
    <property type="entry name" value="SI:DKEY-228B2.6-RELATED"/>
    <property type="match status" value="1"/>
</dbReference>
<dbReference type="InterPro" id="IPR026516">
    <property type="entry name" value="THAP1/10"/>
</dbReference>
<keyword evidence="4 5" id="KW-0238">DNA-binding</keyword>
<dbReference type="SUPFAM" id="SSF57716">
    <property type="entry name" value="Glucocorticoid receptor-like (DNA-binding domain)"/>
    <property type="match status" value="1"/>
</dbReference>
<reference evidence="8" key="1">
    <citation type="journal article" date="2016" name="Sci. Rep.">
        <title>Molecular characterization of firefly nuptial gifts: a multi-omics approach sheds light on postcopulatory sexual selection.</title>
        <authorList>
            <person name="Al-Wathiqui N."/>
            <person name="Fallon T.R."/>
            <person name="South A."/>
            <person name="Weng J.K."/>
            <person name="Lewis S.M."/>
        </authorList>
    </citation>
    <scope>NUCLEOTIDE SEQUENCE</scope>
</reference>
<dbReference type="GO" id="GO:0008270">
    <property type="term" value="F:zinc ion binding"/>
    <property type="evidence" value="ECO:0007669"/>
    <property type="project" value="UniProtKB-KW"/>
</dbReference>
<dbReference type="SMART" id="SM00980">
    <property type="entry name" value="THAP"/>
    <property type="match status" value="1"/>
</dbReference>
<sequence length="233" mass="27018">MVKSCAAYKCTNRYSVDKSVSFHRFPMDENLKAQWIGAIHRENFTPTKHSVICGEHFKEADFLRKVPTNVLNNDAVPSVFNFSMRLNVKSPNQGRTLIQHPLPARNILLNNTQSDDCDPGPILNTDQEPSTSSSSPTSLKRKMYCYVTEVNHIHSSFRKLYFGDYSEEDLQCPKKAKMMWKLGKRQIDKKNKQLKILRMQNLRLHKKIESLENLVTHLTKKYRISEECESVLN</sequence>
<evidence type="ECO:0000256" key="5">
    <source>
        <dbReference type="PROSITE-ProRule" id="PRU00309"/>
    </source>
</evidence>
<keyword evidence="1" id="KW-0479">Metal-binding</keyword>
<dbReference type="KEGG" id="ppyr:116171805"/>
<dbReference type="EMBL" id="GEZM01031283">
    <property type="protein sequence ID" value="JAV84949.1"/>
    <property type="molecule type" value="Transcribed_RNA"/>
</dbReference>
<evidence type="ECO:0000313" key="8">
    <source>
        <dbReference type="EMBL" id="JAV84949.1"/>
    </source>
</evidence>
<accession>A0A1Y1MGN3</accession>
<keyword evidence="2 5" id="KW-0863">Zinc-finger</keyword>
<evidence type="ECO:0000256" key="3">
    <source>
        <dbReference type="ARBA" id="ARBA00022833"/>
    </source>
</evidence>
<dbReference type="GeneID" id="116171805"/>
<feature type="domain" description="THAP-type" evidence="7">
    <location>
        <begin position="1"/>
        <end position="80"/>
    </location>
</feature>
<dbReference type="InterPro" id="IPR006612">
    <property type="entry name" value="THAP_Znf"/>
</dbReference>
<feature type="region of interest" description="Disordered" evidence="6">
    <location>
        <begin position="110"/>
        <end position="137"/>
    </location>
</feature>
<evidence type="ECO:0000256" key="4">
    <source>
        <dbReference type="ARBA" id="ARBA00023125"/>
    </source>
</evidence>
<dbReference type="GO" id="GO:0006357">
    <property type="term" value="P:regulation of transcription by RNA polymerase II"/>
    <property type="evidence" value="ECO:0007669"/>
    <property type="project" value="TreeGrafter"/>
</dbReference>
<evidence type="ECO:0000256" key="6">
    <source>
        <dbReference type="SAM" id="MobiDB-lite"/>
    </source>
</evidence>
<dbReference type="GO" id="GO:0000978">
    <property type="term" value="F:RNA polymerase II cis-regulatory region sequence-specific DNA binding"/>
    <property type="evidence" value="ECO:0007669"/>
    <property type="project" value="TreeGrafter"/>
</dbReference>
<name>A0A1Y1MGN3_PHOPY</name>
<dbReference type="GO" id="GO:0005634">
    <property type="term" value="C:nucleus"/>
    <property type="evidence" value="ECO:0007669"/>
    <property type="project" value="TreeGrafter"/>
</dbReference>
<dbReference type="Pfam" id="PF05485">
    <property type="entry name" value="THAP"/>
    <property type="match status" value="1"/>
</dbReference>
<dbReference type="PANTHER" id="PTHR46600">
    <property type="entry name" value="THAP DOMAIN-CONTAINING"/>
    <property type="match status" value="1"/>
</dbReference>
<organism evidence="8">
    <name type="scientific">Photinus pyralis</name>
    <name type="common">Common eastern firefly</name>
    <name type="synonym">Lampyris pyralis</name>
    <dbReference type="NCBI Taxonomy" id="7054"/>
    <lineage>
        <taxon>Eukaryota</taxon>
        <taxon>Metazoa</taxon>
        <taxon>Ecdysozoa</taxon>
        <taxon>Arthropoda</taxon>
        <taxon>Hexapoda</taxon>
        <taxon>Insecta</taxon>
        <taxon>Pterygota</taxon>
        <taxon>Neoptera</taxon>
        <taxon>Endopterygota</taxon>
        <taxon>Coleoptera</taxon>
        <taxon>Polyphaga</taxon>
        <taxon>Elateriformia</taxon>
        <taxon>Elateroidea</taxon>
        <taxon>Lampyridae</taxon>
        <taxon>Lampyrinae</taxon>
        <taxon>Photinus</taxon>
    </lineage>
</organism>
<evidence type="ECO:0000256" key="2">
    <source>
        <dbReference type="ARBA" id="ARBA00022771"/>
    </source>
</evidence>
<dbReference type="PROSITE" id="PS50950">
    <property type="entry name" value="ZF_THAP"/>
    <property type="match status" value="1"/>
</dbReference>
<dbReference type="SMART" id="SM00692">
    <property type="entry name" value="DM3"/>
    <property type="match status" value="1"/>
</dbReference>
<dbReference type="InterPro" id="IPR038441">
    <property type="entry name" value="THAP_Znf_sf"/>
</dbReference>
<evidence type="ECO:0000256" key="1">
    <source>
        <dbReference type="ARBA" id="ARBA00022723"/>
    </source>
</evidence>